<reference evidence="5" key="1">
    <citation type="submission" date="2018-05" db="EMBL/GenBank/DDBJ databases">
        <authorList>
            <person name="Lanie J.A."/>
            <person name="Ng W.-L."/>
            <person name="Kazmierczak K.M."/>
            <person name="Andrzejewski T.M."/>
            <person name="Davidsen T.M."/>
            <person name="Wayne K.J."/>
            <person name="Tettelin H."/>
            <person name="Glass J.I."/>
            <person name="Rusch D."/>
            <person name="Podicherti R."/>
            <person name="Tsui H.-C.T."/>
            <person name="Winkler M.E."/>
        </authorList>
    </citation>
    <scope>NUCLEOTIDE SEQUENCE</scope>
</reference>
<dbReference type="Gene3D" id="3.40.366.10">
    <property type="entry name" value="Malonyl-Coenzyme A Acyl Carrier Protein, domain 2"/>
    <property type="match status" value="1"/>
</dbReference>
<accession>A0A382CJ94</accession>
<dbReference type="Gene3D" id="3.30.70.250">
    <property type="entry name" value="Malonyl-CoA ACP transacylase, ACP-binding"/>
    <property type="match status" value="1"/>
</dbReference>
<keyword evidence="3" id="KW-0012">Acyltransferase</keyword>
<evidence type="ECO:0000313" key="5">
    <source>
        <dbReference type="EMBL" id="SVB25403.1"/>
    </source>
</evidence>
<dbReference type="GO" id="GO:0006633">
    <property type="term" value="P:fatty acid biosynthetic process"/>
    <property type="evidence" value="ECO:0007669"/>
    <property type="project" value="TreeGrafter"/>
</dbReference>
<evidence type="ECO:0000256" key="3">
    <source>
        <dbReference type="ARBA" id="ARBA00023315"/>
    </source>
</evidence>
<evidence type="ECO:0000256" key="2">
    <source>
        <dbReference type="ARBA" id="ARBA00022679"/>
    </source>
</evidence>
<organism evidence="5">
    <name type="scientific">marine metagenome</name>
    <dbReference type="NCBI Taxonomy" id="408172"/>
    <lineage>
        <taxon>unclassified sequences</taxon>
        <taxon>metagenomes</taxon>
        <taxon>ecological metagenomes</taxon>
    </lineage>
</organism>
<dbReference type="InterPro" id="IPR001227">
    <property type="entry name" value="Ac_transferase_dom_sf"/>
</dbReference>
<evidence type="ECO:0000256" key="4">
    <source>
        <dbReference type="ARBA" id="ARBA00048462"/>
    </source>
</evidence>
<sequence>MDNERNNAGLPTLTEIDSQTFKARVHMKGEHASTLIYACSLIDYYSIDQSKYKIVAIIGNSMGWYSALAFSESLHYQKAYGLIDIMGSMMKDQIIGGQIIYSITDDNWNINNDLMQKCMKEIKEAGAQISIYLGGYIVIGAEQKALNMLLKRLPKKGNYPFQLPYHAAFHTPLLQSISKKAKRIFSRDMFLKPQTPIIDGRGYIWSPWSTNETDLWNYTLGHQVCNPYDFTKSLSVAIKEFSPDKIVLLGPGNTLGGAIGQIICQLKWKNISCKEDFVSAQNENPFLISMGIPDQREIISQFYENQIISS</sequence>
<keyword evidence="2" id="KW-0808">Transferase</keyword>
<proteinExistence type="predicted"/>
<dbReference type="InterPro" id="IPR050858">
    <property type="entry name" value="Mal-CoA-ACP_Trans/PKS_FabD"/>
</dbReference>
<dbReference type="EC" id="2.3.1.39" evidence="1"/>
<dbReference type="PANTHER" id="PTHR42681">
    <property type="entry name" value="MALONYL-COA-ACYL CARRIER PROTEIN TRANSACYLASE, MITOCHONDRIAL"/>
    <property type="match status" value="1"/>
</dbReference>
<name>A0A382CJ94_9ZZZZ</name>
<gene>
    <name evidence="5" type="ORF">METZ01_LOCUS178257</name>
</gene>
<dbReference type="SUPFAM" id="SSF52151">
    <property type="entry name" value="FabD/lysophospholipase-like"/>
    <property type="match status" value="1"/>
</dbReference>
<protein>
    <recommendedName>
        <fullName evidence="1">[acyl-carrier-protein] S-malonyltransferase</fullName>
        <ecNumber evidence="1">2.3.1.39</ecNumber>
    </recommendedName>
</protein>
<dbReference type="GO" id="GO:0004314">
    <property type="term" value="F:[acyl-carrier-protein] S-malonyltransferase activity"/>
    <property type="evidence" value="ECO:0007669"/>
    <property type="project" value="UniProtKB-EC"/>
</dbReference>
<dbReference type="InterPro" id="IPR016035">
    <property type="entry name" value="Acyl_Trfase/lysoPLipase"/>
</dbReference>
<comment type="catalytic activity">
    <reaction evidence="4">
        <text>holo-[ACP] + malonyl-CoA = malonyl-[ACP] + CoA</text>
        <dbReference type="Rhea" id="RHEA:41792"/>
        <dbReference type="Rhea" id="RHEA-COMP:9623"/>
        <dbReference type="Rhea" id="RHEA-COMP:9685"/>
        <dbReference type="ChEBI" id="CHEBI:57287"/>
        <dbReference type="ChEBI" id="CHEBI:57384"/>
        <dbReference type="ChEBI" id="CHEBI:64479"/>
        <dbReference type="ChEBI" id="CHEBI:78449"/>
        <dbReference type="EC" id="2.3.1.39"/>
    </reaction>
</comment>
<dbReference type="PANTHER" id="PTHR42681:SF1">
    <property type="entry name" value="MALONYL-COA-ACYL CARRIER PROTEIN TRANSACYLASE, MITOCHONDRIAL"/>
    <property type="match status" value="1"/>
</dbReference>
<dbReference type="EMBL" id="UINC01034488">
    <property type="protein sequence ID" value="SVB25403.1"/>
    <property type="molecule type" value="Genomic_DNA"/>
</dbReference>
<evidence type="ECO:0000256" key="1">
    <source>
        <dbReference type="ARBA" id="ARBA00013258"/>
    </source>
</evidence>
<dbReference type="AlphaFoldDB" id="A0A382CJ94"/>